<dbReference type="InterPro" id="IPR015943">
    <property type="entry name" value="WD40/YVTN_repeat-like_dom_sf"/>
</dbReference>
<proteinExistence type="predicted"/>
<name>A0A085NJ21_9BILA</name>
<dbReference type="AlphaFoldDB" id="A0A085NJ21"/>
<dbReference type="InterPro" id="IPR036322">
    <property type="entry name" value="WD40_repeat_dom_sf"/>
</dbReference>
<organism evidence="1">
    <name type="scientific">Trichuris suis</name>
    <name type="common">pig whipworm</name>
    <dbReference type="NCBI Taxonomy" id="68888"/>
    <lineage>
        <taxon>Eukaryota</taxon>
        <taxon>Metazoa</taxon>
        <taxon>Ecdysozoa</taxon>
        <taxon>Nematoda</taxon>
        <taxon>Enoplea</taxon>
        <taxon>Dorylaimia</taxon>
        <taxon>Trichinellida</taxon>
        <taxon>Trichuridae</taxon>
        <taxon>Trichuris</taxon>
    </lineage>
</organism>
<evidence type="ECO:0000313" key="1">
    <source>
        <dbReference type="EMBL" id="KFD69467.1"/>
    </source>
</evidence>
<dbReference type="GO" id="GO:0005886">
    <property type="term" value="C:plasma membrane"/>
    <property type="evidence" value="ECO:0007669"/>
    <property type="project" value="TreeGrafter"/>
</dbReference>
<accession>A0A085NJ21</accession>
<sequence>MDLLKYLRSKFPGVAASDSKERVSSEFFQYKKTFRFGFPSQPSCLACDEYSGFIAIGTRTGVLKVLGQPGVEFMNDTKNQLSFASLFFLPKEMRLVAFCHDQSFHLFGMNLRDDRYCLDHMKKCSTVGRISEDDFKLNPGAVEAFAVNPKDPNRLLLGYNRGLIVLWDFGLGRACGTFVASHKVESLCWHDEEEKFCSSHTDGSYITWLPKTDTTVQMDTRSPFGPFPCKSITKIATHSSRRLRLRLICYANLGVSLNPHPSLLEQKITEQIEPVDGGALITGKV</sequence>
<evidence type="ECO:0008006" key="2">
    <source>
        <dbReference type="Google" id="ProtNLM"/>
    </source>
</evidence>
<dbReference type="EMBL" id="KL367495">
    <property type="protein sequence ID" value="KFD69467.1"/>
    <property type="molecule type" value="Genomic_DNA"/>
</dbReference>
<protein>
    <recommendedName>
        <fullName evidence="2">Lethal giant larvae homologue 2 domain-containing protein</fullName>
    </recommendedName>
</protein>
<reference evidence="1" key="1">
    <citation type="journal article" date="2014" name="Nat. Genet.">
        <title>Genome and transcriptome of the porcine whipworm Trichuris suis.</title>
        <authorList>
            <person name="Jex A.R."/>
            <person name="Nejsum P."/>
            <person name="Schwarz E.M."/>
            <person name="Hu L."/>
            <person name="Young N.D."/>
            <person name="Hall R.S."/>
            <person name="Korhonen P.K."/>
            <person name="Liao S."/>
            <person name="Thamsborg S."/>
            <person name="Xia J."/>
            <person name="Xu P."/>
            <person name="Wang S."/>
            <person name="Scheerlinck J.P."/>
            <person name="Hofmann A."/>
            <person name="Sternberg P.W."/>
            <person name="Wang J."/>
            <person name="Gasser R.B."/>
        </authorList>
    </citation>
    <scope>NUCLEOTIDE SEQUENCE [LARGE SCALE GENOMIC DNA]</scope>
    <source>
        <strain evidence="1">DCEP-RM93F</strain>
    </source>
</reference>
<dbReference type="GO" id="GO:0045159">
    <property type="term" value="F:myosin II binding"/>
    <property type="evidence" value="ECO:0007669"/>
    <property type="project" value="TreeGrafter"/>
</dbReference>
<dbReference type="GO" id="GO:0030864">
    <property type="term" value="C:cortical actin cytoskeleton"/>
    <property type="evidence" value="ECO:0007669"/>
    <property type="project" value="TreeGrafter"/>
</dbReference>
<dbReference type="GO" id="GO:0019905">
    <property type="term" value="F:syntaxin binding"/>
    <property type="evidence" value="ECO:0007669"/>
    <property type="project" value="TreeGrafter"/>
</dbReference>
<dbReference type="GO" id="GO:0032878">
    <property type="term" value="P:regulation of establishment or maintenance of cell polarity"/>
    <property type="evidence" value="ECO:0007669"/>
    <property type="project" value="TreeGrafter"/>
</dbReference>
<dbReference type="SUPFAM" id="SSF50978">
    <property type="entry name" value="WD40 repeat-like"/>
    <property type="match status" value="1"/>
</dbReference>
<dbReference type="Gene3D" id="2.130.10.10">
    <property type="entry name" value="YVTN repeat-like/Quinoprotein amine dehydrogenase"/>
    <property type="match status" value="1"/>
</dbReference>
<dbReference type="GO" id="GO:0051294">
    <property type="term" value="P:establishment of spindle orientation"/>
    <property type="evidence" value="ECO:0007669"/>
    <property type="project" value="TreeGrafter"/>
</dbReference>
<dbReference type="GO" id="GO:0030866">
    <property type="term" value="P:cortical actin cytoskeleton organization"/>
    <property type="evidence" value="ECO:0007669"/>
    <property type="project" value="TreeGrafter"/>
</dbReference>
<dbReference type="GO" id="GO:0006893">
    <property type="term" value="P:Golgi to plasma membrane transport"/>
    <property type="evidence" value="ECO:0007669"/>
    <property type="project" value="TreeGrafter"/>
</dbReference>
<dbReference type="PANTHER" id="PTHR10241">
    <property type="entry name" value="LETHAL 2 GIANT LARVAE PROTEIN"/>
    <property type="match status" value="1"/>
</dbReference>
<dbReference type="GO" id="GO:0005096">
    <property type="term" value="F:GTPase activator activity"/>
    <property type="evidence" value="ECO:0007669"/>
    <property type="project" value="TreeGrafter"/>
</dbReference>
<gene>
    <name evidence="1" type="ORF">M514_18339</name>
</gene>
<dbReference type="PANTHER" id="PTHR10241:SF29">
    <property type="entry name" value="LETHAL(2) GIANT LARVAE PROTEIN"/>
    <property type="match status" value="1"/>
</dbReference>
<dbReference type="Proteomes" id="UP000030758">
    <property type="component" value="Unassembled WGS sequence"/>
</dbReference>
<dbReference type="GO" id="GO:0008593">
    <property type="term" value="P:regulation of Notch signaling pathway"/>
    <property type="evidence" value="ECO:0007669"/>
    <property type="project" value="TreeGrafter"/>
</dbReference>